<sequence>MIEETKKPIKTGVVTFLDVLGWKGVYNRKTDAIISLTNLVEGVSSLATRQRGGKLNSDTLVKSISDTIAIFTPCTEEEFSIAIDIHGLLCQWIIPHSIEAEIPVRGATAFGEFEIKDSIFVGKAVDEAASWHEQSDWIGVHLTPSAEYLFNVGSNPRWIEFTPPSKTPLKCKLHCVNWIPNWQDETKDRDIEYIKEKFRRLGPIVPELAGKFANTLQFIKDIKAKNSPDET</sequence>
<dbReference type="PATRIC" id="fig|796385.3.peg.3535"/>
<evidence type="ECO:0000313" key="1">
    <source>
        <dbReference type="EMBL" id="AKJ39875.1"/>
    </source>
</evidence>
<dbReference type="RefSeq" id="WP_053010683.1">
    <property type="nucleotide sequence ID" value="NZ_CP008746.1"/>
</dbReference>
<name>A0A0G3CGK3_METBA</name>
<evidence type="ECO:0008006" key="3">
    <source>
        <dbReference type="Google" id="ProtNLM"/>
    </source>
</evidence>
<reference evidence="1 2" key="2">
    <citation type="journal article" date="2015" name="Stand. Genomic Sci.">
        <title>The complete genome sequence of the rumen methanogen Methanosarcina barkeri CM1.</title>
        <authorList>
            <person name="Lambie S.C."/>
            <person name="Kelly W.J."/>
            <person name="Leahy S.C."/>
            <person name="Li D."/>
            <person name="Reilly K."/>
            <person name="McAllister T.A."/>
            <person name="Valle E.R."/>
            <person name="Attwood G.T."/>
            <person name="Altermann E."/>
        </authorList>
    </citation>
    <scope>NUCLEOTIDE SEQUENCE [LARGE SCALE GENOMIC DNA]</scope>
    <source>
        <strain evidence="1 2">CM1</strain>
    </source>
</reference>
<dbReference type="AlphaFoldDB" id="A0A0G3CGK3"/>
<gene>
    <name evidence="1" type="ORF">MCM1_2879</name>
</gene>
<proteinExistence type="predicted"/>
<dbReference type="GeneID" id="24886585"/>
<protein>
    <recommendedName>
        <fullName evidence="3">Guanylate cyclase domain-containing protein</fullName>
    </recommendedName>
</protein>
<evidence type="ECO:0000313" key="2">
    <source>
        <dbReference type="Proteomes" id="UP000035331"/>
    </source>
</evidence>
<reference evidence="2" key="1">
    <citation type="submission" date="2014-06" db="EMBL/GenBank/DDBJ databases">
        <title>The complete genome sequence of Methanosarcina barkeri CM1.</title>
        <authorList>
            <consortium name="Pastoral Greenhouse Gas Research Consortium"/>
            <person name="Lambie S.C."/>
            <person name="Leahy S.C."/>
            <person name="Kelly W.J."/>
            <person name="Li D."/>
            <person name="Reilly K."/>
            <person name="Attwood G.T."/>
            <person name="Altermann E."/>
        </authorList>
    </citation>
    <scope>NUCLEOTIDE SEQUENCE [LARGE SCALE GENOMIC DNA]</scope>
    <source>
        <strain evidence="2">CM1</strain>
    </source>
</reference>
<dbReference type="EMBL" id="CP008746">
    <property type="protein sequence ID" value="AKJ39875.1"/>
    <property type="molecule type" value="Genomic_DNA"/>
</dbReference>
<organism evidence="1 2">
    <name type="scientific">Methanosarcina barkeri CM1</name>
    <dbReference type="NCBI Taxonomy" id="796385"/>
    <lineage>
        <taxon>Archaea</taxon>
        <taxon>Methanobacteriati</taxon>
        <taxon>Methanobacteriota</taxon>
        <taxon>Stenosarchaea group</taxon>
        <taxon>Methanomicrobia</taxon>
        <taxon>Methanosarcinales</taxon>
        <taxon>Methanosarcinaceae</taxon>
        <taxon>Methanosarcina</taxon>
    </lineage>
</organism>
<accession>A0A0G3CGK3</accession>
<dbReference type="Proteomes" id="UP000035331">
    <property type="component" value="Chromosome"/>
</dbReference>